<evidence type="ECO:0000256" key="16">
    <source>
        <dbReference type="ARBA" id="ARBA00068913"/>
    </source>
</evidence>
<reference evidence="20 21" key="2">
    <citation type="submission" date="2017-04" db="EMBL/GenBank/DDBJ databases">
        <title>CpG methylation of centromeres and impact of large insertions on vertebrate speciation.</title>
        <authorList>
            <person name="Ichikawa K."/>
            <person name="Yoshimura J."/>
            <person name="Morishita S."/>
        </authorList>
    </citation>
    <scope>NUCLEOTIDE SEQUENCE</scope>
    <source>
        <strain evidence="20 21">HNI</strain>
    </source>
</reference>
<evidence type="ECO:0000259" key="19">
    <source>
        <dbReference type="PROSITE" id="PS51872"/>
    </source>
</evidence>
<keyword evidence="12" id="KW-0832">Ubl conjugation</keyword>
<evidence type="ECO:0000256" key="18">
    <source>
        <dbReference type="SAM" id="MobiDB-lite"/>
    </source>
</evidence>
<comment type="pathway">
    <text evidence="3">Protein modification; protein ubiquitination.</text>
</comment>
<sequence>MPQLRRGTMKCPQYESTTDTGMEDAADSRVLQLKVSALKQQSPFKAPHPAEVTAAFSSSAVHNKENSSSSSSRDHDRVLDHECFEDSGYLSLQNSQIESYGDEEDHCVLGKATAAQQEKTVPSPSKCKGHYKCNRPLSLAVSSPADNFKRTALSSTPSSDHHDPNLPVLKFQEAVCQELSKSYKKNKMYDWSIIPKMAEGYLLDRVIGRQMGLEHVDVFVSLLSRNMKIILTNILALLGDMDLISCKKVSRTWRKIICDDAAAHTRCQQAEQTLRESANSLSHKPCGMTRDIGTSRVVLSCIQKLATSKPSVSLSGQSCRMTRSTTANIQKCSMPNTQRSRHDEYVQAAGALKHHESLRRCRVCFSPAKHLSELQRATCTKPDCQYDFCTRCQETFHGSTPCRTVQPRSSVSSSKSTPFLPGSSRSKRSIRRL</sequence>
<protein>
    <recommendedName>
        <fullName evidence="16">F-box only protein 43</fullName>
    </recommendedName>
</protein>
<evidence type="ECO:0000256" key="7">
    <source>
        <dbReference type="ARBA" id="ARBA00022723"/>
    </source>
</evidence>
<reference evidence="20" key="4">
    <citation type="submission" date="2025-09" db="UniProtKB">
        <authorList>
            <consortium name="Ensembl"/>
        </authorList>
    </citation>
    <scope>IDENTIFICATION</scope>
    <source>
        <strain evidence="20">HNI</strain>
    </source>
</reference>
<keyword evidence="14" id="KW-0469">Meiosis</keyword>
<reference evidence="20" key="3">
    <citation type="submission" date="2025-08" db="UniProtKB">
        <authorList>
            <consortium name="Ensembl"/>
        </authorList>
    </citation>
    <scope>IDENTIFICATION</scope>
    <source>
        <strain evidence="20">HNI</strain>
    </source>
</reference>
<evidence type="ECO:0000256" key="8">
    <source>
        <dbReference type="ARBA" id="ARBA00022771"/>
    </source>
</evidence>
<dbReference type="Ensembl" id="ENSORLT00020020557.1">
    <property type="protein sequence ID" value="ENSORLP00020013173.1"/>
    <property type="gene ID" value="ENSORLG00020014110.1"/>
</dbReference>
<keyword evidence="4" id="KW-0963">Cytoplasm</keyword>
<evidence type="ECO:0000256" key="2">
    <source>
        <dbReference type="ARBA" id="ARBA00004496"/>
    </source>
</evidence>
<keyword evidence="5" id="KW-0597">Phosphoprotein</keyword>
<feature type="domain" description="ZBR-type" evidence="19">
    <location>
        <begin position="357"/>
        <end position="405"/>
    </location>
</feature>
<dbReference type="GO" id="GO:0051301">
    <property type="term" value="P:cell division"/>
    <property type="evidence" value="ECO:0007669"/>
    <property type="project" value="UniProtKB-KW"/>
</dbReference>
<keyword evidence="13" id="KW-0539">Nucleus</keyword>
<evidence type="ECO:0000256" key="3">
    <source>
        <dbReference type="ARBA" id="ARBA00004906"/>
    </source>
</evidence>
<comment type="subcellular location">
    <subcellularLocation>
        <location evidence="2">Cytoplasm</location>
    </subcellularLocation>
    <subcellularLocation>
        <location evidence="1">Nucleus</location>
    </subcellularLocation>
</comment>
<dbReference type="GO" id="GO:0007088">
    <property type="term" value="P:regulation of mitotic nuclear division"/>
    <property type="evidence" value="ECO:0007669"/>
    <property type="project" value="InterPro"/>
</dbReference>
<evidence type="ECO:0000256" key="14">
    <source>
        <dbReference type="ARBA" id="ARBA00023254"/>
    </source>
</evidence>
<accession>A0A3P9KXL5</accession>
<feature type="region of interest" description="Disordered" evidence="18">
    <location>
        <begin position="1"/>
        <end position="23"/>
    </location>
</feature>
<keyword evidence="10" id="KW-0833">Ubl conjugation pathway</keyword>
<proteinExistence type="predicted"/>
<dbReference type="FunFam" id="2.20.25.20:FF:000006">
    <property type="entry name" value="F-box only protein 5"/>
    <property type="match status" value="1"/>
</dbReference>
<feature type="region of interest" description="Disordered" evidence="18">
    <location>
        <begin position="57"/>
        <end position="76"/>
    </location>
</feature>
<evidence type="ECO:0000256" key="6">
    <source>
        <dbReference type="ARBA" id="ARBA00022618"/>
    </source>
</evidence>
<keyword evidence="6" id="KW-0132">Cell division</keyword>
<evidence type="ECO:0000313" key="20">
    <source>
        <dbReference type="Ensembl" id="ENSORLP00020013173.1"/>
    </source>
</evidence>
<feature type="region of interest" description="Disordered" evidence="18">
    <location>
        <begin position="403"/>
        <end position="433"/>
    </location>
</feature>
<dbReference type="UniPathway" id="UPA00143"/>
<feature type="compositionally biased region" description="Low complexity" evidence="18">
    <location>
        <begin position="57"/>
        <end position="71"/>
    </location>
</feature>
<evidence type="ECO:0000256" key="12">
    <source>
        <dbReference type="ARBA" id="ARBA00022843"/>
    </source>
</evidence>
<dbReference type="GO" id="GO:0016567">
    <property type="term" value="P:protein ubiquitination"/>
    <property type="evidence" value="ECO:0007669"/>
    <property type="project" value="UniProtKB-UniPathway"/>
</dbReference>
<dbReference type="PANTHER" id="PTHR15493:SF8">
    <property type="entry name" value="F-BOX ONLY PROTEIN 5"/>
    <property type="match status" value="1"/>
</dbReference>
<dbReference type="SUPFAM" id="SSF57850">
    <property type="entry name" value="RING/U-box"/>
    <property type="match status" value="1"/>
</dbReference>
<dbReference type="GO" id="GO:0005737">
    <property type="term" value="C:cytoplasm"/>
    <property type="evidence" value="ECO:0007669"/>
    <property type="project" value="UniProtKB-SubCell"/>
</dbReference>
<dbReference type="Proteomes" id="UP000265180">
    <property type="component" value="Chromosome 15"/>
</dbReference>
<dbReference type="GO" id="GO:0005634">
    <property type="term" value="C:nucleus"/>
    <property type="evidence" value="ECO:0007669"/>
    <property type="project" value="UniProtKB-SubCell"/>
</dbReference>
<evidence type="ECO:0000313" key="21">
    <source>
        <dbReference type="Proteomes" id="UP000265180"/>
    </source>
</evidence>
<dbReference type="GO" id="GO:0051321">
    <property type="term" value="P:meiotic cell cycle"/>
    <property type="evidence" value="ECO:0007669"/>
    <property type="project" value="UniProtKB-KW"/>
</dbReference>
<organism evidence="20 21">
    <name type="scientific">Oryzias latipes</name>
    <name type="common">Japanese rice fish</name>
    <name type="synonym">Japanese killifish</name>
    <dbReference type="NCBI Taxonomy" id="8090"/>
    <lineage>
        <taxon>Eukaryota</taxon>
        <taxon>Metazoa</taxon>
        <taxon>Chordata</taxon>
        <taxon>Craniata</taxon>
        <taxon>Vertebrata</taxon>
        <taxon>Euteleostomi</taxon>
        <taxon>Actinopterygii</taxon>
        <taxon>Neopterygii</taxon>
        <taxon>Teleostei</taxon>
        <taxon>Neoteleostei</taxon>
        <taxon>Acanthomorphata</taxon>
        <taxon>Ovalentaria</taxon>
        <taxon>Atherinomorphae</taxon>
        <taxon>Beloniformes</taxon>
        <taxon>Adrianichthyidae</taxon>
        <taxon>Oryziinae</taxon>
        <taxon>Oryzias</taxon>
    </lineage>
</organism>
<dbReference type="InterPro" id="IPR047147">
    <property type="entry name" value="FBX5_43"/>
</dbReference>
<reference key="1">
    <citation type="journal article" date="2007" name="Nature">
        <title>The medaka draft genome and insights into vertebrate genome evolution.</title>
        <authorList>
            <person name="Kasahara M."/>
            <person name="Naruse K."/>
            <person name="Sasaki S."/>
            <person name="Nakatani Y."/>
            <person name="Qu W."/>
            <person name="Ahsan B."/>
            <person name="Yamada T."/>
            <person name="Nagayasu Y."/>
            <person name="Doi K."/>
            <person name="Kasai Y."/>
            <person name="Jindo T."/>
            <person name="Kobayashi D."/>
            <person name="Shimada A."/>
            <person name="Toyoda A."/>
            <person name="Kuroki Y."/>
            <person name="Fujiyama A."/>
            <person name="Sasaki T."/>
            <person name="Shimizu A."/>
            <person name="Asakawa S."/>
            <person name="Shimizu N."/>
            <person name="Hashimoto S."/>
            <person name="Yang J."/>
            <person name="Lee Y."/>
            <person name="Matsushima K."/>
            <person name="Sugano S."/>
            <person name="Sakaizumi M."/>
            <person name="Narita T."/>
            <person name="Ohishi K."/>
            <person name="Haga S."/>
            <person name="Ohta F."/>
            <person name="Nomoto H."/>
            <person name="Nogata K."/>
            <person name="Morishita T."/>
            <person name="Endo T."/>
            <person name="Shin-I T."/>
            <person name="Takeda H."/>
            <person name="Morishita S."/>
            <person name="Kohara Y."/>
        </authorList>
    </citation>
    <scope>NUCLEOTIDE SEQUENCE [LARGE SCALE GENOMIC DNA]</scope>
    <source>
        <strain>Hd-rR</strain>
    </source>
</reference>
<dbReference type="InterPro" id="IPR001810">
    <property type="entry name" value="F-box_dom"/>
</dbReference>
<dbReference type="Gene3D" id="2.20.25.20">
    <property type="match status" value="1"/>
</dbReference>
<evidence type="ECO:0000256" key="9">
    <source>
        <dbReference type="ARBA" id="ARBA00022776"/>
    </source>
</evidence>
<dbReference type="Pfam" id="PF00646">
    <property type="entry name" value="F-box"/>
    <property type="match status" value="1"/>
</dbReference>
<dbReference type="InterPro" id="IPR036047">
    <property type="entry name" value="F-box-like_dom_sf"/>
</dbReference>
<evidence type="ECO:0000256" key="4">
    <source>
        <dbReference type="ARBA" id="ARBA00022490"/>
    </source>
</evidence>
<dbReference type="Gene3D" id="1.20.1280.50">
    <property type="match status" value="1"/>
</dbReference>
<evidence type="ECO:0000256" key="11">
    <source>
        <dbReference type="ARBA" id="ARBA00022833"/>
    </source>
</evidence>
<evidence type="ECO:0000256" key="13">
    <source>
        <dbReference type="ARBA" id="ARBA00023242"/>
    </source>
</evidence>
<evidence type="ECO:0000256" key="5">
    <source>
        <dbReference type="ARBA" id="ARBA00022553"/>
    </source>
</evidence>
<keyword evidence="8 17" id="KW-0863">Zinc-finger</keyword>
<dbReference type="PANTHER" id="PTHR15493">
    <property type="entry name" value="F-BOX ONLY PROTEIN 5 AND 43"/>
    <property type="match status" value="1"/>
</dbReference>
<evidence type="ECO:0000256" key="10">
    <source>
        <dbReference type="ARBA" id="ARBA00022786"/>
    </source>
</evidence>
<evidence type="ECO:0000256" key="15">
    <source>
        <dbReference type="ARBA" id="ARBA00023306"/>
    </source>
</evidence>
<dbReference type="AlphaFoldDB" id="A0A3P9KXL5"/>
<keyword evidence="11" id="KW-0862">Zinc</keyword>
<dbReference type="PROSITE" id="PS51872">
    <property type="entry name" value="ZF_ZBR"/>
    <property type="match status" value="1"/>
</dbReference>
<dbReference type="SUPFAM" id="SSF81383">
    <property type="entry name" value="F-box domain"/>
    <property type="match status" value="1"/>
</dbReference>
<name>A0A3P9KXL5_ORYLA</name>
<keyword evidence="15" id="KW-0131">Cell cycle</keyword>
<dbReference type="GO" id="GO:0045835">
    <property type="term" value="P:negative regulation of meiotic nuclear division"/>
    <property type="evidence" value="ECO:0007669"/>
    <property type="project" value="InterPro"/>
</dbReference>
<dbReference type="InterPro" id="IPR044064">
    <property type="entry name" value="ZF_ZBR"/>
</dbReference>
<keyword evidence="9" id="KW-0498">Mitosis</keyword>
<dbReference type="FunFam" id="1.20.1280.50:FF:000046">
    <property type="entry name" value="F-box protein 43"/>
    <property type="match status" value="1"/>
</dbReference>
<dbReference type="GO" id="GO:0008270">
    <property type="term" value="F:zinc ion binding"/>
    <property type="evidence" value="ECO:0007669"/>
    <property type="project" value="UniProtKB-KW"/>
</dbReference>
<evidence type="ECO:0000256" key="1">
    <source>
        <dbReference type="ARBA" id="ARBA00004123"/>
    </source>
</evidence>
<evidence type="ECO:0000256" key="17">
    <source>
        <dbReference type="PROSITE-ProRule" id="PRU01220"/>
    </source>
</evidence>
<keyword evidence="7" id="KW-0479">Metal-binding</keyword>